<keyword evidence="4 8" id="KW-0812">Transmembrane</keyword>
<dbReference type="InterPro" id="IPR018108">
    <property type="entry name" value="MCP_transmembrane"/>
</dbReference>
<evidence type="ECO:0000256" key="7">
    <source>
        <dbReference type="ARBA" id="ARBA00023136"/>
    </source>
</evidence>
<dbReference type="PANTHER" id="PTHR45618">
    <property type="entry name" value="MITOCHONDRIAL DICARBOXYLATE CARRIER-RELATED"/>
    <property type="match status" value="1"/>
</dbReference>
<dbReference type="Proteomes" id="UP000035681">
    <property type="component" value="Unplaced"/>
</dbReference>
<evidence type="ECO:0000256" key="3">
    <source>
        <dbReference type="ARBA" id="ARBA00022448"/>
    </source>
</evidence>
<dbReference type="Pfam" id="PF00153">
    <property type="entry name" value="Mito_carr"/>
    <property type="match status" value="3"/>
</dbReference>
<evidence type="ECO:0000313" key="11">
    <source>
        <dbReference type="Proteomes" id="UP000035681"/>
    </source>
</evidence>
<dbReference type="WBParaSite" id="TCONS_00011681.p1">
    <property type="protein sequence ID" value="TCONS_00011681.p1"/>
    <property type="gene ID" value="XLOC_006397"/>
</dbReference>
<accession>A0AAF5DF67</accession>
<feature type="repeat" description="Solcar" evidence="8">
    <location>
        <begin position="38"/>
        <end position="125"/>
    </location>
</feature>
<dbReference type="InterPro" id="IPR050391">
    <property type="entry name" value="Mito_Metabolite_Transporter"/>
</dbReference>
<evidence type="ECO:0000256" key="4">
    <source>
        <dbReference type="ARBA" id="ARBA00022692"/>
    </source>
</evidence>
<keyword evidence="5" id="KW-0677">Repeat</keyword>
<dbReference type="InterPro" id="IPR005069">
    <property type="entry name" value="Nucl-diP-sugar_transferase"/>
</dbReference>
<feature type="repeat" description="Solcar" evidence="8">
    <location>
        <begin position="142"/>
        <end position="229"/>
    </location>
</feature>
<dbReference type="InterPro" id="IPR023395">
    <property type="entry name" value="MCP_dom_sf"/>
</dbReference>
<feature type="repeat" description="Solcar" evidence="8">
    <location>
        <begin position="240"/>
        <end position="329"/>
    </location>
</feature>
<feature type="domain" description="Nucleotide-diphospho-sugar transferase" evidence="10">
    <location>
        <begin position="382"/>
        <end position="583"/>
    </location>
</feature>
<evidence type="ECO:0000256" key="1">
    <source>
        <dbReference type="ARBA" id="ARBA00004141"/>
    </source>
</evidence>
<dbReference type="Gene3D" id="1.50.40.10">
    <property type="entry name" value="Mitochondrial carrier domain"/>
    <property type="match status" value="1"/>
</dbReference>
<dbReference type="Pfam" id="PF03407">
    <property type="entry name" value="Nucleotid_trans"/>
    <property type="match status" value="1"/>
</dbReference>
<evidence type="ECO:0000256" key="6">
    <source>
        <dbReference type="ARBA" id="ARBA00022989"/>
    </source>
</evidence>
<organism evidence="11 12">
    <name type="scientific">Strongyloides stercoralis</name>
    <name type="common">Threadworm</name>
    <dbReference type="NCBI Taxonomy" id="6248"/>
    <lineage>
        <taxon>Eukaryota</taxon>
        <taxon>Metazoa</taxon>
        <taxon>Ecdysozoa</taxon>
        <taxon>Nematoda</taxon>
        <taxon>Chromadorea</taxon>
        <taxon>Rhabditida</taxon>
        <taxon>Tylenchina</taxon>
        <taxon>Panagrolaimomorpha</taxon>
        <taxon>Strongyloidoidea</taxon>
        <taxon>Strongyloididae</taxon>
        <taxon>Strongyloides</taxon>
    </lineage>
</organism>
<keyword evidence="3" id="KW-0813">Transport</keyword>
<name>A0AAF5DF67_STRER</name>
<dbReference type="AlphaFoldDB" id="A0AAF5DF67"/>
<keyword evidence="11" id="KW-1185">Reference proteome</keyword>
<proteinExistence type="inferred from homology"/>
<keyword evidence="7 8" id="KW-0472">Membrane</keyword>
<protein>
    <submittedName>
        <fullName evidence="12">Mitochondrial carrier protein</fullName>
    </submittedName>
</protein>
<evidence type="ECO:0000259" key="10">
    <source>
        <dbReference type="Pfam" id="PF03407"/>
    </source>
</evidence>
<comment type="subcellular location">
    <subcellularLocation>
        <location evidence="1">Membrane</location>
        <topology evidence="1">Multi-pass membrane protein</topology>
    </subcellularLocation>
</comment>
<feature type="transmembrane region" description="Helical" evidence="9">
    <location>
        <begin position="200"/>
        <end position="222"/>
    </location>
</feature>
<evidence type="ECO:0000256" key="2">
    <source>
        <dbReference type="ARBA" id="ARBA00006375"/>
    </source>
</evidence>
<feature type="transmembrane region" description="Helical" evidence="9">
    <location>
        <begin position="81"/>
        <end position="101"/>
    </location>
</feature>
<reference evidence="12" key="1">
    <citation type="submission" date="2024-02" db="UniProtKB">
        <authorList>
            <consortium name="WormBaseParasite"/>
        </authorList>
    </citation>
    <scope>IDENTIFICATION</scope>
</reference>
<feature type="transmembrane region" description="Helical" evidence="9">
    <location>
        <begin position="44"/>
        <end position="61"/>
    </location>
</feature>
<evidence type="ECO:0000313" key="12">
    <source>
        <dbReference type="WBParaSite" id="TCONS_00011681.p1"/>
    </source>
</evidence>
<dbReference type="SUPFAM" id="SSF103506">
    <property type="entry name" value="Mitochondrial carrier"/>
    <property type="match status" value="1"/>
</dbReference>
<feature type="transmembrane region" description="Helical" evidence="9">
    <location>
        <begin position="6"/>
        <end position="23"/>
    </location>
</feature>
<dbReference type="PROSITE" id="PS50920">
    <property type="entry name" value="SOLCAR"/>
    <property type="match status" value="3"/>
</dbReference>
<keyword evidence="6 9" id="KW-1133">Transmembrane helix</keyword>
<dbReference type="GO" id="GO:0016020">
    <property type="term" value="C:membrane"/>
    <property type="evidence" value="ECO:0007669"/>
    <property type="project" value="UniProtKB-SubCell"/>
</dbReference>
<evidence type="ECO:0000256" key="8">
    <source>
        <dbReference type="PROSITE-ProRule" id="PRU00282"/>
    </source>
</evidence>
<comment type="similarity">
    <text evidence="2">Belongs to the mitochondrial carrier (TC 2.A.29) family.</text>
</comment>
<evidence type="ECO:0000256" key="5">
    <source>
        <dbReference type="ARBA" id="ARBA00022737"/>
    </source>
</evidence>
<evidence type="ECO:0000256" key="9">
    <source>
        <dbReference type="SAM" id="Phobius"/>
    </source>
</evidence>
<sequence>MNYWPFYLFLISYFTIVKSNHLNNVGINNNITSVIKNKKVYGKWYFGGIASCGAALITHPLEVIKVHLQTQNRYDPEAKNFFNIILYIFKTYGILGFYAGISGSLLRQITYSTARFALYEFFKSTFLLLKNENPNTDVPFNYKIILAAFAGGISGLIGTPGDLVNVRMQNDIKVCVKKKRNYKNALDAIYVIIRDEGFMALFNGATMAILRAIAITIGQIAFYDQFKYIIISSSLFNLSDGIITHLIASIAASSTGTLLTQPIDVIKTRMMNAHIEEYGSIIEYITKTWKSGPLNFYNGFFPAWIRLAPHTTFIRAFVVLKVTDFVEKYGRNLTINDFDALPGFKNKIKEIGRPAIILLNKYALNITLNFLCNIESFNETKSKVLLLSFDDLSYNVLTKSFPNIYVYRFHSKPLEEKFKRGEGTYQFFQYFRASLSAYLTKVVDEFWMIQCDTIWRDDLFKNIENNESLKLENSYKVLLDSESDEGLLKNMTAGGYFKVKSSKETFDLFNFVKKNLENRLVTDNNMMSQYCYKYVTSKKDEALCKFIPTTIMSNWRLNVEKVKNLPLFLQYDGGAGSEEKFKKFEEIGALFVNLSTYNSGKISCIKERSDNPKESLKINLIMKESKAQNKLNILDRGLCWMAEFLINTFPFLEYYMRSWIYPDFSYILTI</sequence>